<evidence type="ECO:0000256" key="5">
    <source>
        <dbReference type="SAM" id="Phobius"/>
    </source>
</evidence>
<protein>
    <submittedName>
        <fullName evidence="7">TM2 domain</fullName>
    </submittedName>
</protein>
<evidence type="ECO:0000313" key="7">
    <source>
        <dbReference type="EMBL" id="VEU60509.1"/>
    </source>
</evidence>
<feature type="transmembrane region" description="Helical" evidence="5">
    <location>
        <begin position="32"/>
        <end position="54"/>
    </location>
</feature>
<evidence type="ECO:0000256" key="3">
    <source>
        <dbReference type="ARBA" id="ARBA00022989"/>
    </source>
</evidence>
<dbReference type="PANTHER" id="PTHR21016">
    <property type="entry name" value="BETA-AMYLOID BINDING PROTEIN-RELATED"/>
    <property type="match status" value="1"/>
</dbReference>
<dbReference type="InterPro" id="IPR007829">
    <property type="entry name" value="TM2"/>
</dbReference>
<dbReference type="EMBL" id="LR214970">
    <property type="protein sequence ID" value="VEU60509.1"/>
    <property type="molecule type" value="Genomic_DNA"/>
</dbReference>
<keyword evidence="4 5" id="KW-0472">Membrane</keyword>
<dbReference type="GO" id="GO:0016020">
    <property type="term" value="C:membrane"/>
    <property type="evidence" value="ECO:0007669"/>
    <property type="project" value="UniProtKB-SubCell"/>
</dbReference>
<evidence type="ECO:0000256" key="2">
    <source>
        <dbReference type="ARBA" id="ARBA00022692"/>
    </source>
</evidence>
<evidence type="ECO:0000259" key="6">
    <source>
        <dbReference type="Pfam" id="PF05154"/>
    </source>
</evidence>
<keyword evidence="3 5" id="KW-1133">Transmembrane helix</keyword>
<dbReference type="InterPro" id="IPR050932">
    <property type="entry name" value="TM2D1-3-like"/>
</dbReference>
<name>A0A449A8C0_9BACT</name>
<keyword evidence="2 5" id="KW-0812">Transmembrane</keyword>
<evidence type="ECO:0000256" key="1">
    <source>
        <dbReference type="ARBA" id="ARBA00004141"/>
    </source>
</evidence>
<dbReference type="Proteomes" id="UP000290942">
    <property type="component" value="Chromosome"/>
</dbReference>
<reference evidence="7 8" key="1">
    <citation type="submission" date="2019-01" db="EMBL/GenBank/DDBJ databases">
        <authorList>
            <consortium name="Pathogen Informatics"/>
        </authorList>
    </citation>
    <scope>NUCLEOTIDE SEQUENCE [LARGE SCALE GENOMIC DNA]</scope>
    <source>
        <strain evidence="7 8">NCTC10122</strain>
    </source>
</reference>
<gene>
    <name evidence="7" type="ORF">NCTC10122_00101</name>
</gene>
<sequence length="66" mass="7281">MKKSKITAILLCFFLGGLGIHRFYVGKIGTGLIWLLTFGLFGIGAFVDFILIISGEFKDIQGNKLE</sequence>
<organism evidence="7 8">
    <name type="scientific">Mycoplasmopsis bovigenitalium</name>
    <dbReference type="NCBI Taxonomy" id="2112"/>
    <lineage>
        <taxon>Bacteria</taxon>
        <taxon>Bacillati</taxon>
        <taxon>Mycoplasmatota</taxon>
        <taxon>Mycoplasmoidales</taxon>
        <taxon>Metamycoplasmataceae</taxon>
        <taxon>Mycoplasmopsis</taxon>
    </lineage>
</organism>
<evidence type="ECO:0000256" key="4">
    <source>
        <dbReference type="ARBA" id="ARBA00023136"/>
    </source>
</evidence>
<dbReference type="RefSeq" id="WP_129687458.1">
    <property type="nucleotide sequence ID" value="NZ_LR214970.1"/>
</dbReference>
<dbReference type="PANTHER" id="PTHR21016:SF25">
    <property type="entry name" value="TM2 DOMAIN-CONTAINING PROTEIN DDB_G0277895-RELATED"/>
    <property type="match status" value="1"/>
</dbReference>
<dbReference type="Pfam" id="PF05154">
    <property type="entry name" value="TM2"/>
    <property type="match status" value="1"/>
</dbReference>
<evidence type="ECO:0000313" key="8">
    <source>
        <dbReference type="Proteomes" id="UP000290942"/>
    </source>
</evidence>
<dbReference type="AlphaFoldDB" id="A0A449A8C0"/>
<feature type="domain" description="TM2" evidence="6">
    <location>
        <begin position="1"/>
        <end position="50"/>
    </location>
</feature>
<accession>A0A449A8C0</accession>
<proteinExistence type="predicted"/>
<comment type="subcellular location">
    <subcellularLocation>
        <location evidence="1">Membrane</location>
        <topology evidence="1">Multi-pass membrane protein</topology>
    </subcellularLocation>
</comment>